<dbReference type="PROSITE" id="PS01091">
    <property type="entry name" value="TATD_3"/>
    <property type="match status" value="1"/>
</dbReference>
<dbReference type="InterPro" id="IPR018228">
    <property type="entry name" value="DNase_TatD-rel_CS"/>
</dbReference>
<proteinExistence type="inferred from homology"/>
<evidence type="ECO:0000256" key="1">
    <source>
        <dbReference type="ARBA" id="ARBA00009275"/>
    </source>
</evidence>
<accession>A0ABN1L4Z2</accession>
<evidence type="ECO:0000313" key="4">
    <source>
        <dbReference type="EMBL" id="GAA0814319.1"/>
    </source>
</evidence>
<dbReference type="Gene3D" id="3.20.20.140">
    <property type="entry name" value="Metal-dependent hydrolases"/>
    <property type="match status" value="1"/>
</dbReference>
<keyword evidence="2" id="KW-0479">Metal-binding</keyword>
<protein>
    <submittedName>
        <fullName evidence="4">TatD family hydrolase</fullName>
    </submittedName>
</protein>
<dbReference type="InterPro" id="IPR001130">
    <property type="entry name" value="TatD-like"/>
</dbReference>
<dbReference type="InterPro" id="IPR032466">
    <property type="entry name" value="Metal_Hydrolase"/>
</dbReference>
<gene>
    <name evidence="4" type="ORF">GCM10009111_11030</name>
</gene>
<dbReference type="RefSeq" id="WP_343815958.1">
    <property type="nucleotide sequence ID" value="NZ_BAAAFA010000003.1"/>
</dbReference>
<dbReference type="InterPro" id="IPR049677">
    <property type="entry name" value="QatD"/>
</dbReference>
<keyword evidence="3 4" id="KW-0378">Hydrolase</keyword>
<comment type="caution">
    <text evidence="4">The sequence shown here is derived from an EMBL/GenBank/DDBJ whole genome shotgun (WGS) entry which is preliminary data.</text>
</comment>
<dbReference type="PANTHER" id="PTHR46317">
    <property type="entry name" value="HYDROLASE OF PHP SUPERFAMILY-RELATED PROTEIN"/>
    <property type="match status" value="1"/>
</dbReference>
<name>A0ABN1L4Z2_9GAMM</name>
<dbReference type="EMBL" id="BAAAFA010000003">
    <property type="protein sequence ID" value="GAA0814319.1"/>
    <property type="molecule type" value="Genomic_DNA"/>
</dbReference>
<dbReference type="PIRSF" id="PIRSF005902">
    <property type="entry name" value="DNase_TatD"/>
    <property type="match status" value="1"/>
</dbReference>
<dbReference type="GO" id="GO:0016787">
    <property type="term" value="F:hydrolase activity"/>
    <property type="evidence" value="ECO:0007669"/>
    <property type="project" value="UniProtKB-KW"/>
</dbReference>
<organism evidence="4 5">
    <name type="scientific">Colwellia asteriadis</name>
    <dbReference type="NCBI Taxonomy" id="517723"/>
    <lineage>
        <taxon>Bacteria</taxon>
        <taxon>Pseudomonadati</taxon>
        <taxon>Pseudomonadota</taxon>
        <taxon>Gammaproteobacteria</taxon>
        <taxon>Alteromonadales</taxon>
        <taxon>Colwelliaceae</taxon>
        <taxon>Colwellia</taxon>
    </lineage>
</organism>
<dbReference type="SUPFAM" id="SSF51556">
    <property type="entry name" value="Metallo-dependent hydrolases"/>
    <property type="match status" value="1"/>
</dbReference>
<dbReference type="Proteomes" id="UP001500021">
    <property type="component" value="Unassembled WGS sequence"/>
</dbReference>
<evidence type="ECO:0000313" key="5">
    <source>
        <dbReference type="Proteomes" id="UP001500021"/>
    </source>
</evidence>
<evidence type="ECO:0000256" key="2">
    <source>
        <dbReference type="ARBA" id="ARBA00022723"/>
    </source>
</evidence>
<keyword evidence="5" id="KW-1185">Reference proteome</keyword>
<dbReference type="NCBIfam" id="NF041926">
    <property type="entry name" value="QatD"/>
    <property type="match status" value="1"/>
</dbReference>
<sequence>MMDLHCHVDLYPDHQEILNNIKQSNYYVLSVTTVPSAWEGTVKLTEGLKHCKTALGLHPQLAHQRKNELPLFDKLIGETRYIGEIGLDGSSGYKDHLDEQFLVFKHILKKCEEFDDKILTIHSLNAVDQTLDCLGEFPKSGTPILHWFLGTKKQVSEAVELGCYFSIGPAMLQSARGKKVISWLPIDRILLETDGPFAKVDGEVLFPSSVDMVVDYLSKSLEVEKQNILEQLTVNLRLLVSK</sequence>
<dbReference type="Pfam" id="PF01026">
    <property type="entry name" value="TatD_DNase"/>
    <property type="match status" value="1"/>
</dbReference>
<dbReference type="PANTHER" id="PTHR46317:SF1">
    <property type="entry name" value="HYDROLASE, TATD FAMILY"/>
    <property type="match status" value="1"/>
</dbReference>
<comment type="similarity">
    <text evidence="1">Belongs to the metallo-dependent hydrolases superfamily. TatD-type hydrolase family.</text>
</comment>
<evidence type="ECO:0000256" key="3">
    <source>
        <dbReference type="ARBA" id="ARBA00022801"/>
    </source>
</evidence>
<reference evidence="4 5" key="1">
    <citation type="journal article" date="2019" name="Int. J. Syst. Evol. Microbiol.">
        <title>The Global Catalogue of Microorganisms (GCM) 10K type strain sequencing project: providing services to taxonomists for standard genome sequencing and annotation.</title>
        <authorList>
            <consortium name="The Broad Institute Genomics Platform"/>
            <consortium name="The Broad Institute Genome Sequencing Center for Infectious Disease"/>
            <person name="Wu L."/>
            <person name="Ma J."/>
        </authorList>
    </citation>
    <scope>NUCLEOTIDE SEQUENCE [LARGE SCALE GENOMIC DNA]</scope>
    <source>
        <strain evidence="4 5">JCM 15608</strain>
    </source>
</reference>